<feature type="compositionally biased region" description="Polar residues" evidence="1">
    <location>
        <begin position="27"/>
        <end position="38"/>
    </location>
</feature>
<feature type="compositionally biased region" description="Low complexity" evidence="1">
    <location>
        <begin position="1"/>
        <end position="26"/>
    </location>
</feature>
<accession>A0A9N9EZJ8</accession>
<dbReference type="EMBL" id="CAJVPZ010001800">
    <property type="protein sequence ID" value="CAG8500215.1"/>
    <property type="molecule type" value="Genomic_DNA"/>
</dbReference>
<feature type="region of interest" description="Disordered" evidence="1">
    <location>
        <begin position="1"/>
        <end position="61"/>
    </location>
</feature>
<dbReference type="GO" id="GO:0004674">
    <property type="term" value="F:protein serine/threonine kinase activity"/>
    <property type="evidence" value="ECO:0007669"/>
    <property type="project" value="TreeGrafter"/>
</dbReference>
<reference evidence="3" key="1">
    <citation type="submission" date="2021-06" db="EMBL/GenBank/DDBJ databases">
        <authorList>
            <person name="Kallberg Y."/>
            <person name="Tangrot J."/>
            <person name="Rosling A."/>
        </authorList>
    </citation>
    <scope>NUCLEOTIDE SEQUENCE</scope>
    <source>
        <strain evidence="3">IN212</strain>
    </source>
</reference>
<dbReference type="InterPro" id="IPR000719">
    <property type="entry name" value="Prot_kinase_dom"/>
</dbReference>
<dbReference type="AlphaFoldDB" id="A0A9N9EZJ8"/>
<proteinExistence type="predicted"/>
<gene>
    <name evidence="3" type="ORF">RFULGI_LOCUS2401</name>
</gene>
<dbReference type="GO" id="GO:0005524">
    <property type="term" value="F:ATP binding"/>
    <property type="evidence" value="ECO:0007669"/>
    <property type="project" value="InterPro"/>
</dbReference>
<sequence length="324" mass="37620">MNSTPSVTPSSSEKSSVLSSNLTQSSITSYTSVSNFEPTSDEVSDISSDISSDTDDSEEIYEVDPDLSCPECSRPRTDVRWCNFCESQQFSNNFINWTSGHPYLDKFIRYTQLIATSKCDYLVWIDYSEFENIAYLAKGGYGEVYYGIWIYGPNKVRIYEEEKCKWRKETKTQVALKCLHNSKNVTADFLDELRMYYRCRNGRVLHCYGITQHKESNNYMMVMEYANNGDLRHYLIKNYRLLSWGQKLRMLRDIALGLEVIHFANLIHRDLHNDTMRTFVTDLGLCRPIGKPLKNDEYAINLPQNRGNTRGCMDIKSHPKAFYI</sequence>
<feature type="non-terminal residue" evidence="3">
    <location>
        <position position="324"/>
    </location>
</feature>
<name>A0A9N9EZJ8_9GLOM</name>
<dbReference type="PROSITE" id="PS50011">
    <property type="entry name" value="PROTEIN_KINASE_DOM"/>
    <property type="match status" value="1"/>
</dbReference>
<evidence type="ECO:0000259" key="2">
    <source>
        <dbReference type="PROSITE" id="PS50011"/>
    </source>
</evidence>
<dbReference type="InterPro" id="IPR011009">
    <property type="entry name" value="Kinase-like_dom_sf"/>
</dbReference>
<feature type="non-terminal residue" evidence="3">
    <location>
        <position position="1"/>
    </location>
</feature>
<dbReference type="Gene3D" id="1.10.510.10">
    <property type="entry name" value="Transferase(Phosphotransferase) domain 1"/>
    <property type="match status" value="1"/>
</dbReference>
<feature type="domain" description="Protein kinase" evidence="2">
    <location>
        <begin position="130"/>
        <end position="324"/>
    </location>
</feature>
<dbReference type="Proteomes" id="UP000789396">
    <property type="component" value="Unassembled WGS sequence"/>
</dbReference>
<dbReference type="InterPro" id="IPR051681">
    <property type="entry name" value="Ser/Thr_Kinases-Pseudokinases"/>
</dbReference>
<evidence type="ECO:0000256" key="1">
    <source>
        <dbReference type="SAM" id="MobiDB-lite"/>
    </source>
</evidence>
<comment type="caution">
    <text evidence="3">The sequence shown here is derived from an EMBL/GenBank/DDBJ whole genome shotgun (WGS) entry which is preliminary data.</text>
</comment>
<organism evidence="3 4">
    <name type="scientific">Racocetra fulgida</name>
    <dbReference type="NCBI Taxonomy" id="60492"/>
    <lineage>
        <taxon>Eukaryota</taxon>
        <taxon>Fungi</taxon>
        <taxon>Fungi incertae sedis</taxon>
        <taxon>Mucoromycota</taxon>
        <taxon>Glomeromycotina</taxon>
        <taxon>Glomeromycetes</taxon>
        <taxon>Diversisporales</taxon>
        <taxon>Gigasporaceae</taxon>
        <taxon>Racocetra</taxon>
    </lineage>
</organism>
<feature type="compositionally biased region" description="Acidic residues" evidence="1">
    <location>
        <begin position="52"/>
        <end position="61"/>
    </location>
</feature>
<dbReference type="InterPro" id="IPR001245">
    <property type="entry name" value="Ser-Thr/Tyr_kinase_cat_dom"/>
</dbReference>
<dbReference type="SUPFAM" id="SSF56112">
    <property type="entry name" value="Protein kinase-like (PK-like)"/>
    <property type="match status" value="1"/>
</dbReference>
<evidence type="ECO:0000313" key="3">
    <source>
        <dbReference type="EMBL" id="CAG8500215.1"/>
    </source>
</evidence>
<dbReference type="OrthoDB" id="2405765at2759"/>
<keyword evidence="4" id="KW-1185">Reference proteome</keyword>
<dbReference type="Pfam" id="PF07714">
    <property type="entry name" value="PK_Tyr_Ser-Thr"/>
    <property type="match status" value="1"/>
</dbReference>
<dbReference type="PANTHER" id="PTHR44329">
    <property type="entry name" value="SERINE/THREONINE-PROTEIN KINASE TNNI3K-RELATED"/>
    <property type="match status" value="1"/>
</dbReference>
<protein>
    <submittedName>
        <fullName evidence="3">9753_t:CDS:1</fullName>
    </submittedName>
</protein>
<evidence type="ECO:0000313" key="4">
    <source>
        <dbReference type="Proteomes" id="UP000789396"/>
    </source>
</evidence>